<dbReference type="PATRIC" id="fig|328812.4.peg.2942"/>
<accession>A0A0J6CBF9</accession>
<sequence>MKDDIQVGQTFYLSNIDRRDKVNDKEVFVSKIGKKYFYVSYGCQELKFDIKTQVHINTPYSPSYLLYKSKEDCEYIHETERRRRAISDRLCHLLTRKEVNDIYNFLILRDK</sequence>
<dbReference type="EMBL" id="LFJV01000033">
    <property type="protein sequence ID" value="KMM33576.1"/>
    <property type="molecule type" value="Genomic_DNA"/>
</dbReference>
<gene>
    <name evidence="1" type="ORF">ACM15_11175</name>
</gene>
<evidence type="ECO:0000313" key="2">
    <source>
        <dbReference type="Proteomes" id="UP000036166"/>
    </source>
</evidence>
<reference evidence="1 2" key="1">
    <citation type="submission" date="2015-06" db="EMBL/GenBank/DDBJ databases">
        <title>Draft Genome Sequence of Parabacteroides goldsteinii with Putative Novel Metallo-Beta-Lactamases Isolated from a Blood Culture from a Human Patient.</title>
        <authorList>
            <person name="Krogh T.J."/>
            <person name="Agergaard C.N."/>
            <person name="Moller-Jensen J."/>
            <person name="Justesen U.S."/>
        </authorList>
    </citation>
    <scope>NUCLEOTIDE SEQUENCE [LARGE SCALE GENOMIC DNA]</scope>
    <source>
        <strain evidence="1 2">910340</strain>
    </source>
</reference>
<dbReference type="Proteomes" id="UP000036166">
    <property type="component" value="Unassembled WGS sequence"/>
</dbReference>
<evidence type="ECO:0000313" key="1">
    <source>
        <dbReference type="EMBL" id="KMM33576.1"/>
    </source>
</evidence>
<organism evidence="1 2">
    <name type="scientific">Parabacteroides goldsteinii</name>
    <dbReference type="NCBI Taxonomy" id="328812"/>
    <lineage>
        <taxon>Bacteria</taxon>
        <taxon>Pseudomonadati</taxon>
        <taxon>Bacteroidota</taxon>
        <taxon>Bacteroidia</taxon>
        <taxon>Bacteroidales</taxon>
        <taxon>Tannerellaceae</taxon>
        <taxon>Parabacteroides</taxon>
    </lineage>
</organism>
<dbReference type="InterPro" id="IPR056982">
    <property type="entry name" value="Phage_ProQ_C-like"/>
</dbReference>
<protein>
    <submittedName>
        <fullName evidence="1">Uncharacterized protein</fullName>
    </submittedName>
</protein>
<dbReference type="Pfam" id="PF24203">
    <property type="entry name" value="Phage_ProQ_C_like"/>
    <property type="match status" value="1"/>
</dbReference>
<comment type="caution">
    <text evidence="1">The sequence shown here is derived from an EMBL/GenBank/DDBJ whole genome shotgun (WGS) entry which is preliminary data.</text>
</comment>
<dbReference type="AlphaFoldDB" id="A0A0J6CBF9"/>
<proteinExistence type="predicted"/>
<dbReference type="RefSeq" id="WP_048315496.1">
    <property type="nucleotide sequence ID" value="NZ_LFJV01000033.1"/>
</dbReference>
<name>A0A0J6CBF9_9BACT</name>